<dbReference type="Gene3D" id="3.40.50.12710">
    <property type="match status" value="1"/>
</dbReference>
<protein>
    <recommendedName>
        <fullName evidence="7">Protein arginine methyltransferase NDUFAF7</fullName>
        <ecNumber evidence="7">2.1.1.320</ecNumber>
    </recommendedName>
</protein>
<keyword evidence="5 7" id="KW-0496">Mitochondrion</keyword>
<comment type="similarity">
    <text evidence="2 7">Belongs to the NDUFAF7 family.</text>
</comment>
<evidence type="ECO:0000256" key="4">
    <source>
        <dbReference type="ARBA" id="ARBA00022679"/>
    </source>
</evidence>
<name>A0A034VQP5_BACDO</name>
<evidence type="ECO:0000256" key="1">
    <source>
        <dbReference type="ARBA" id="ARBA00004173"/>
    </source>
</evidence>
<dbReference type="Pfam" id="PF02636">
    <property type="entry name" value="Methyltransf_28"/>
    <property type="match status" value="1"/>
</dbReference>
<accession>A0A034VQP5</accession>
<dbReference type="GO" id="GO:0032981">
    <property type="term" value="P:mitochondrial respiratory chain complex I assembly"/>
    <property type="evidence" value="ECO:0007669"/>
    <property type="project" value="TreeGrafter"/>
</dbReference>
<sequence length="445" mass="50617">MSKRSLNCLFGCLAANSRYCRNYSYKAVRRPDAAILSRKLTAPQVESKPDELQAPNDLTKHLRAKILATGPITVAEYMREVLTNPLSGYYMNRDVFGREGDFITSPEICQIFGELVAVWIVSEWRKLGSPTPFQVVELGPGRGTLARDVLKVLTQFKLAGQFSMHMVEISPYLSKVQAQRLCFSSEIVNDENSSHYLTGKTATGTKVFWHKRLEDVPNAFSIILAHEFFDALPVHKLQRDDKYWKEVLIDVNENNGNDFDNKQQFRYVISKSQTPVSHLFTSITGETRDCLEYSLDTDRIINIIANRFESDGGIALIMDYGHFGEKGDTFRAFKNHQLHEPLLAPGTADLTADVDFRQIKRVAEENDKVLCFGPVEQGSFLQKMEGEARLEKLLSNALPENRDAIKSGYKMLTDPEQMGRRFKFFSIFPAVLKEHLKKFPISGFY</sequence>
<evidence type="ECO:0000256" key="7">
    <source>
        <dbReference type="RuleBase" id="RU364114"/>
    </source>
</evidence>
<dbReference type="InterPro" id="IPR003788">
    <property type="entry name" value="NDUFAF7"/>
</dbReference>
<keyword evidence="3 7" id="KW-0489">Methyltransferase</keyword>
<organism evidence="8">
    <name type="scientific">Bactrocera dorsalis</name>
    <name type="common">Oriental fruit fly</name>
    <name type="synonym">Dacus dorsalis</name>
    <dbReference type="NCBI Taxonomy" id="27457"/>
    <lineage>
        <taxon>Eukaryota</taxon>
        <taxon>Metazoa</taxon>
        <taxon>Ecdysozoa</taxon>
        <taxon>Arthropoda</taxon>
        <taxon>Hexapoda</taxon>
        <taxon>Insecta</taxon>
        <taxon>Pterygota</taxon>
        <taxon>Neoptera</taxon>
        <taxon>Endopterygota</taxon>
        <taxon>Diptera</taxon>
        <taxon>Brachycera</taxon>
        <taxon>Muscomorpha</taxon>
        <taxon>Tephritoidea</taxon>
        <taxon>Tephritidae</taxon>
        <taxon>Bactrocera</taxon>
        <taxon>Bactrocera</taxon>
    </lineage>
</organism>
<keyword evidence="8" id="KW-0830">Ubiquinone</keyword>
<dbReference type="GO" id="GO:0035243">
    <property type="term" value="F:protein-arginine omega-N symmetric methyltransferase activity"/>
    <property type="evidence" value="ECO:0007669"/>
    <property type="project" value="UniProtKB-EC"/>
</dbReference>
<dbReference type="GO" id="GO:0032259">
    <property type="term" value="P:methylation"/>
    <property type="evidence" value="ECO:0007669"/>
    <property type="project" value="UniProtKB-KW"/>
</dbReference>
<evidence type="ECO:0000313" key="8">
    <source>
        <dbReference type="EMBL" id="JAC43888.1"/>
    </source>
</evidence>
<dbReference type="EC" id="2.1.1.320" evidence="7"/>
<dbReference type="EMBL" id="GAKP01015064">
    <property type="protein sequence ID" value="JAC43888.1"/>
    <property type="molecule type" value="Transcribed_RNA"/>
</dbReference>
<comment type="subcellular location">
    <subcellularLocation>
        <location evidence="1 7">Mitochondrion</location>
    </subcellularLocation>
</comment>
<comment type="catalytic activity">
    <reaction evidence="6 7">
        <text>L-arginyl-[protein] + 2 S-adenosyl-L-methionine = N(omega),N(omega)'-dimethyl-L-arginyl-[protein] + 2 S-adenosyl-L-homocysteine + 2 H(+)</text>
        <dbReference type="Rhea" id="RHEA:48108"/>
        <dbReference type="Rhea" id="RHEA-COMP:10532"/>
        <dbReference type="Rhea" id="RHEA-COMP:11992"/>
        <dbReference type="ChEBI" id="CHEBI:15378"/>
        <dbReference type="ChEBI" id="CHEBI:29965"/>
        <dbReference type="ChEBI" id="CHEBI:57856"/>
        <dbReference type="ChEBI" id="CHEBI:59789"/>
        <dbReference type="ChEBI" id="CHEBI:88221"/>
        <dbReference type="EC" id="2.1.1.320"/>
    </reaction>
</comment>
<dbReference type="SUPFAM" id="SSF53335">
    <property type="entry name" value="S-adenosyl-L-methionine-dependent methyltransferases"/>
    <property type="match status" value="1"/>
</dbReference>
<dbReference type="InterPro" id="IPR029063">
    <property type="entry name" value="SAM-dependent_MTases_sf"/>
</dbReference>
<evidence type="ECO:0000256" key="6">
    <source>
        <dbReference type="ARBA" id="ARBA00048612"/>
    </source>
</evidence>
<comment type="function">
    <text evidence="7">Arginine methyltransferase involved in the assembly or stability of mitochondrial NADH:ubiquinone oxidoreductase complex (complex I).</text>
</comment>
<dbReference type="InterPro" id="IPR038375">
    <property type="entry name" value="NDUFAF7_sf"/>
</dbReference>
<reference evidence="8" key="1">
    <citation type="journal article" date="2014" name="BMC Genomics">
        <title>Characterizing the developmental transcriptome of the oriental fruit fly, Bactrocera dorsalis (Diptera: Tephritidae) through comparative genomic analysis with Drosophila melanogaster utilizing modENCODE datasets.</title>
        <authorList>
            <person name="Geib S.M."/>
            <person name="Calla B."/>
            <person name="Hall B."/>
            <person name="Hou S."/>
            <person name="Manoukis N.C."/>
        </authorList>
    </citation>
    <scope>NUCLEOTIDE SEQUENCE</scope>
    <source>
        <strain evidence="8">Punador</strain>
    </source>
</reference>
<keyword evidence="4 7" id="KW-0808">Transferase</keyword>
<proteinExistence type="inferred from homology"/>
<gene>
    <name evidence="8" type="primary">MIDA</name>
</gene>
<dbReference type="PANTHER" id="PTHR12049:SF7">
    <property type="entry name" value="PROTEIN ARGININE METHYLTRANSFERASE NDUFAF7, MITOCHONDRIAL"/>
    <property type="match status" value="1"/>
</dbReference>
<dbReference type="OrthoDB" id="438553at2759"/>
<dbReference type="GO" id="GO:0005739">
    <property type="term" value="C:mitochondrion"/>
    <property type="evidence" value="ECO:0007669"/>
    <property type="project" value="UniProtKB-SubCell"/>
</dbReference>
<evidence type="ECO:0000256" key="3">
    <source>
        <dbReference type="ARBA" id="ARBA00022603"/>
    </source>
</evidence>
<dbReference type="AlphaFoldDB" id="A0A034VQP5"/>
<evidence type="ECO:0000256" key="2">
    <source>
        <dbReference type="ARBA" id="ARBA00005891"/>
    </source>
</evidence>
<dbReference type="PANTHER" id="PTHR12049">
    <property type="entry name" value="PROTEIN ARGININE METHYLTRANSFERASE NDUFAF7, MITOCHONDRIAL"/>
    <property type="match status" value="1"/>
</dbReference>
<evidence type="ECO:0000256" key="5">
    <source>
        <dbReference type="ARBA" id="ARBA00023128"/>
    </source>
</evidence>